<evidence type="ECO:0000313" key="2">
    <source>
        <dbReference type="Proteomes" id="UP001501706"/>
    </source>
</evidence>
<protein>
    <submittedName>
        <fullName evidence="1">Uncharacterized protein</fullName>
    </submittedName>
</protein>
<gene>
    <name evidence="1" type="ORF">GCM10009097_06700</name>
</gene>
<evidence type="ECO:0000313" key="1">
    <source>
        <dbReference type="EMBL" id="GAA0493517.1"/>
    </source>
</evidence>
<keyword evidence="2" id="KW-1185">Reference proteome</keyword>
<name>A0ABN1BAF5_9BURK</name>
<sequence>MTTTEVYDSHHGRGMAMYRGALGFFRHADSCAPGKWRIAFTEGSEQWIFLGRPDDAEAVVDDFGSLVRVDA</sequence>
<proteinExistence type="predicted"/>
<dbReference type="Proteomes" id="UP001501706">
    <property type="component" value="Unassembled WGS sequence"/>
</dbReference>
<comment type="caution">
    <text evidence="1">The sequence shown here is derived from an EMBL/GenBank/DDBJ whole genome shotgun (WGS) entry which is preliminary data.</text>
</comment>
<accession>A0ABN1BAF5</accession>
<dbReference type="RefSeq" id="WP_343927134.1">
    <property type="nucleotide sequence ID" value="NZ_BAAAEN010000002.1"/>
</dbReference>
<organism evidence="1 2">
    <name type="scientific">Pigmentiphaga daeguensis</name>
    <dbReference type="NCBI Taxonomy" id="414049"/>
    <lineage>
        <taxon>Bacteria</taxon>
        <taxon>Pseudomonadati</taxon>
        <taxon>Pseudomonadota</taxon>
        <taxon>Betaproteobacteria</taxon>
        <taxon>Burkholderiales</taxon>
        <taxon>Alcaligenaceae</taxon>
        <taxon>Pigmentiphaga</taxon>
    </lineage>
</organism>
<reference evidence="1 2" key="1">
    <citation type="journal article" date="2019" name="Int. J. Syst. Evol. Microbiol.">
        <title>The Global Catalogue of Microorganisms (GCM) 10K type strain sequencing project: providing services to taxonomists for standard genome sequencing and annotation.</title>
        <authorList>
            <consortium name="The Broad Institute Genomics Platform"/>
            <consortium name="The Broad Institute Genome Sequencing Center for Infectious Disease"/>
            <person name="Wu L."/>
            <person name="Ma J."/>
        </authorList>
    </citation>
    <scope>NUCLEOTIDE SEQUENCE [LARGE SCALE GENOMIC DNA]</scope>
    <source>
        <strain evidence="1 2">JCM 14330</strain>
    </source>
</reference>
<dbReference type="EMBL" id="BAAAEN010000002">
    <property type="protein sequence ID" value="GAA0493517.1"/>
    <property type="molecule type" value="Genomic_DNA"/>
</dbReference>